<dbReference type="Proteomes" id="UP000593626">
    <property type="component" value="Chromosome"/>
</dbReference>
<keyword evidence="5" id="KW-0808">Transferase</keyword>
<name>A0A7S8C967_9BACI</name>
<evidence type="ECO:0000256" key="7">
    <source>
        <dbReference type="ARBA" id="ARBA00022741"/>
    </source>
</evidence>
<dbReference type="EC" id="2.7.13.3" evidence="3"/>
<dbReference type="CDD" id="cd16917">
    <property type="entry name" value="HATPase_UhpB-NarQ-NarX-like"/>
    <property type="match status" value="1"/>
</dbReference>
<evidence type="ECO:0000256" key="10">
    <source>
        <dbReference type="ARBA" id="ARBA00022989"/>
    </source>
</evidence>
<evidence type="ECO:0000256" key="6">
    <source>
        <dbReference type="ARBA" id="ARBA00022692"/>
    </source>
</evidence>
<dbReference type="InterPro" id="IPR003594">
    <property type="entry name" value="HATPase_dom"/>
</dbReference>
<evidence type="ECO:0000256" key="8">
    <source>
        <dbReference type="ARBA" id="ARBA00022777"/>
    </source>
</evidence>
<keyword evidence="7" id="KW-0547">Nucleotide-binding</keyword>
<feature type="transmembrane region" description="Helical" evidence="13">
    <location>
        <begin position="7"/>
        <end position="28"/>
    </location>
</feature>
<dbReference type="AlphaFoldDB" id="A0A7S8C967"/>
<dbReference type="Gene3D" id="1.20.5.1930">
    <property type="match status" value="1"/>
</dbReference>
<dbReference type="RefSeq" id="WP_239673255.1">
    <property type="nucleotide sequence ID" value="NZ_CP049742.1"/>
</dbReference>
<evidence type="ECO:0000313" key="15">
    <source>
        <dbReference type="EMBL" id="QPC45737.1"/>
    </source>
</evidence>
<keyword evidence="6 13" id="KW-0812">Transmembrane</keyword>
<evidence type="ECO:0000256" key="1">
    <source>
        <dbReference type="ARBA" id="ARBA00000085"/>
    </source>
</evidence>
<feature type="transmembrane region" description="Helical" evidence="13">
    <location>
        <begin position="48"/>
        <end position="70"/>
    </location>
</feature>
<evidence type="ECO:0000256" key="3">
    <source>
        <dbReference type="ARBA" id="ARBA00012438"/>
    </source>
</evidence>
<evidence type="ECO:0000256" key="5">
    <source>
        <dbReference type="ARBA" id="ARBA00022679"/>
    </source>
</evidence>
<comment type="catalytic activity">
    <reaction evidence="1">
        <text>ATP + protein L-histidine = ADP + protein N-phospho-L-histidine.</text>
        <dbReference type="EC" id="2.7.13.3"/>
    </reaction>
</comment>
<dbReference type="InterPro" id="IPR005467">
    <property type="entry name" value="His_kinase_dom"/>
</dbReference>
<dbReference type="PANTHER" id="PTHR24421">
    <property type="entry name" value="NITRATE/NITRITE SENSOR PROTEIN NARX-RELATED"/>
    <property type="match status" value="1"/>
</dbReference>
<reference evidence="15 16" key="1">
    <citation type="submission" date="2019-07" db="EMBL/GenBank/DDBJ databases">
        <title>Genome sequence of 2 isolates from Red Sea Mangroves.</title>
        <authorList>
            <person name="Sefrji F."/>
            <person name="Michoud G."/>
            <person name="Merlino G."/>
            <person name="Daffonchio D."/>
        </authorList>
    </citation>
    <scope>NUCLEOTIDE SEQUENCE [LARGE SCALE GENOMIC DNA]</scope>
    <source>
        <strain evidence="15 16">R1DC41</strain>
    </source>
</reference>
<protein>
    <recommendedName>
        <fullName evidence="3">histidine kinase</fullName>
        <ecNumber evidence="3">2.7.13.3</ecNumber>
    </recommendedName>
</protein>
<dbReference type="InterPro" id="IPR036890">
    <property type="entry name" value="HATPase_C_sf"/>
</dbReference>
<dbReference type="SUPFAM" id="SSF55874">
    <property type="entry name" value="ATPase domain of HSP90 chaperone/DNA topoisomerase II/histidine kinase"/>
    <property type="match status" value="1"/>
</dbReference>
<keyword evidence="16" id="KW-1185">Reference proteome</keyword>
<dbReference type="KEGG" id="mcui:G8O30_01495"/>
<gene>
    <name evidence="15" type="ORF">G8O30_01495</name>
</gene>
<evidence type="ECO:0000259" key="14">
    <source>
        <dbReference type="PROSITE" id="PS50109"/>
    </source>
</evidence>
<dbReference type="GO" id="GO:0005886">
    <property type="term" value="C:plasma membrane"/>
    <property type="evidence" value="ECO:0007669"/>
    <property type="project" value="UniProtKB-SubCell"/>
</dbReference>
<dbReference type="SMART" id="SM00387">
    <property type="entry name" value="HATPase_c"/>
    <property type="match status" value="1"/>
</dbReference>
<dbReference type="EMBL" id="CP049742">
    <property type="protein sequence ID" value="QPC45737.1"/>
    <property type="molecule type" value="Genomic_DNA"/>
</dbReference>
<keyword evidence="12 13" id="KW-0472">Membrane</keyword>
<sequence>MMMSKRWFLFVIINVIVVSFFSLTMVGVYFPPIAWDLWWEEEIFDLPWIVVFLSFPIFFTMAMGSIFLYLDFKRQRTLAVWLMEIKDRGMPTASTTEEVARNMSSSSTLLKEVSSSLQGERLEQQRKVNEQSETMEREIQTVVENERNRLARELHDSVSQQLFGASMLLSTLQETSKDTPLASLITKTQGIVHQSQLEMRALLLHLRPVPLKDKTLQEGMYGLMHELEAQTSFEFVATLEDFTCEKGVEDHIFRIFQEAISNIIRHANATKVEVQLLQRNHQLLLFIKDNGKGFEMVDNKLSSYGLSTMKERAEEIGGFCKVVSVIGEGTQVSVTVPLEEREGDQ</sequence>
<feature type="domain" description="Histidine kinase" evidence="14">
    <location>
        <begin position="149"/>
        <end position="340"/>
    </location>
</feature>
<evidence type="ECO:0000256" key="9">
    <source>
        <dbReference type="ARBA" id="ARBA00022840"/>
    </source>
</evidence>
<evidence type="ECO:0000256" key="2">
    <source>
        <dbReference type="ARBA" id="ARBA00004651"/>
    </source>
</evidence>
<proteinExistence type="predicted"/>
<evidence type="ECO:0000256" key="4">
    <source>
        <dbReference type="ARBA" id="ARBA00022475"/>
    </source>
</evidence>
<dbReference type="InterPro" id="IPR050482">
    <property type="entry name" value="Sensor_HK_TwoCompSys"/>
</dbReference>
<keyword evidence="10 13" id="KW-1133">Transmembrane helix</keyword>
<accession>A0A7S8C967</accession>
<evidence type="ECO:0000313" key="16">
    <source>
        <dbReference type="Proteomes" id="UP000593626"/>
    </source>
</evidence>
<keyword evidence="11" id="KW-0902">Two-component regulatory system</keyword>
<dbReference type="Pfam" id="PF07730">
    <property type="entry name" value="HisKA_3"/>
    <property type="match status" value="1"/>
</dbReference>
<dbReference type="GO" id="GO:0005524">
    <property type="term" value="F:ATP binding"/>
    <property type="evidence" value="ECO:0007669"/>
    <property type="project" value="UniProtKB-KW"/>
</dbReference>
<dbReference type="Pfam" id="PF02518">
    <property type="entry name" value="HATPase_c"/>
    <property type="match status" value="1"/>
</dbReference>
<dbReference type="InterPro" id="IPR011712">
    <property type="entry name" value="Sig_transdc_His_kin_sub3_dim/P"/>
</dbReference>
<dbReference type="GO" id="GO:0000155">
    <property type="term" value="F:phosphorelay sensor kinase activity"/>
    <property type="evidence" value="ECO:0007669"/>
    <property type="project" value="InterPro"/>
</dbReference>
<organism evidence="15 16">
    <name type="scientific">Mangrovibacillus cuniculi</name>
    <dbReference type="NCBI Taxonomy" id="2593652"/>
    <lineage>
        <taxon>Bacteria</taxon>
        <taxon>Bacillati</taxon>
        <taxon>Bacillota</taxon>
        <taxon>Bacilli</taxon>
        <taxon>Bacillales</taxon>
        <taxon>Bacillaceae</taxon>
        <taxon>Mangrovibacillus</taxon>
    </lineage>
</organism>
<keyword evidence="8 15" id="KW-0418">Kinase</keyword>
<comment type="subcellular location">
    <subcellularLocation>
        <location evidence="2">Cell membrane</location>
        <topology evidence="2">Multi-pass membrane protein</topology>
    </subcellularLocation>
</comment>
<keyword evidence="4" id="KW-1003">Cell membrane</keyword>
<dbReference type="GO" id="GO:0046983">
    <property type="term" value="F:protein dimerization activity"/>
    <property type="evidence" value="ECO:0007669"/>
    <property type="project" value="InterPro"/>
</dbReference>
<evidence type="ECO:0000256" key="11">
    <source>
        <dbReference type="ARBA" id="ARBA00023012"/>
    </source>
</evidence>
<dbReference type="Gene3D" id="3.30.565.10">
    <property type="entry name" value="Histidine kinase-like ATPase, C-terminal domain"/>
    <property type="match status" value="1"/>
</dbReference>
<evidence type="ECO:0000256" key="13">
    <source>
        <dbReference type="SAM" id="Phobius"/>
    </source>
</evidence>
<evidence type="ECO:0000256" key="12">
    <source>
        <dbReference type="ARBA" id="ARBA00023136"/>
    </source>
</evidence>
<dbReference type="PANTHER" id="PTHR24421:SF37">
    <property type="entry name" value="SENSOR HISTIDINE KINASE NARS"/>
    <property type="match status" value="1"/>
</dbReference>
<dbReference type="PROSITE" id="PS50109">
    <property type="entry name" value="HIS_KIN"/>
    <property type="match status" value="1"/>
</dbReference>
<keyword evidence="9" id="KW-0067">ATP-binding</keyword>